<name>A0ABW4E8X6_9LACO</name>
<evidence type="ECO:0000313" key="2">
    <source>
        <dbReference type="EMBL" id="MFD1484905.1"/>
    </source>
</evidence>
<gene>
    <name evidence="2" type="ORF">ACFQ5J_06660</name>
</gene>
<dbReference type="RefSeq" id="WP_125754060.1">
    <property type="nucleotide sequence ID" value="NZ_JBHTON010000017.1"/>
</dbReference>
<dbReference type="Gene3D" id="3.40.50.1110">
    <property type="entry name" value="SGNH hydrolase"/>
    <property type="match status" value="1"/>
</dbReference>
<dbReference type="Pfam" id="PF13472">
    <property type="entry name" value="Lipase_GDSL_2"/>
    <property type="match status" value="1"/>
</dbReference>
<dbReference type="InterPro" id="IPR036514">
    <property type="entry name" value="SGNH_hydro_sf"/>
</dbReference>
<proteinExistence type="predicted"/>
<comment type="caution">
    <text evidence="2">The sequence shown here is derived from an EMBL/GenBank/DDBJ whole genome shotgun (WGS) entry which is preliminary data.</text>
</comment>
<dbReference type="SUPFAM" id="SSF52266">
    <property type="entry name" value="SGNH hydrolase"/>
    <property type="match status" value="1"/>
</dbReference>
<dbReference type="GO" id="GO:0016787">
    <property type="term" value="F:hydrolase activity"/>
    <property type="evidence" value="ECO:0007669"/>
    <property type="project" value="UniProtKB-KW"/>
</dbReference>
<dbReference type="EMBL" id="JBHTON010000017">
    <property type="protein sequence ID" value="MFD1484905.1"/>
    <property type="molecule type" value="Genomic_DNA"/>
</dbReference>
<sequence>MQKSTIIPAVSLAAAAALLIKYRKPAASLIIGNQPKYAPAAFTLNPSSPLYGKHIVFLGSSITYGAAALGQSFVDDLVASDGIIADKLAVTGTTLAGHEHSSYISRFARFQPQTQPDAFVCQLSTNDGRAGKPLGAITAAGVSDFDTTTTIGAIEAIITRVNQEWHCPIMFYTCLRKPDAEYQQLITKLYQLQAKYDFAILDLRHDQALASATSAHAFAMFDDAHPTQLGYAKLWTPIFRARLSALLR</sequence>
<dbReference type="InterPro" id="IPR013830">
    <property type="entry name" value="SGNH_hydro"/>
</dbReference>
<dbReference type="Proteomes" id="UP001597252">
    <property type="component" value="Unassembled WGS sequence"/>
</dbReference>
<dbReference type="CDD" id="cd00229">
    <property type="entry name" value="SGNH_hydrolase"/>
    <property type="match status" value="1"/>
</dbReference>
<evidence type="ECO:0000313" key="3">
    <source>
        <dbReference type="Proteomes" id="UP001597252"/>
    </source>
</evidence>
<keyword evidence="2" id="KW-0378">Hydrolase</keyword>
<protein>
    <submittedName>
        <fullName evidence="2">SGNH/GDSL hydrolase family protein</fullName>
    </submittedName>
</protein>
<feature type="domain" description="SGNH hydrolase-type esterase" evidence="1">
    <location>
        <begin position="57"/>
        <end position="232"/>
    </location>
</feature>
<accession>A0ABW4E8X6</accession>
<evidence type="ECO:0000259" key="1">
    <source>
        <dbReference type="Pfam" id="PF13472"/>
    </source>
</evidence>
<keyword evidence="3" id="KW-1185">Reference proteome</keyword>
<reference evidence="3" key="1">
    <citation type="journal article" date="2019" name="Int. J. Syst. Evol. Microbiol.">
        <title>The Global Catalogue of Microorganisms (GCM) 10K type strain sequencing project: providing services to taxonomists for standard genome sequencing and annotation.</title>
        <authorList>
            <consortium name="The Broad Institute Genomics Platform"/>
            <consortium name="The Broad Institute Genome Sequencing Center for Infectious Disease"/>
            <person name="Wu L."/>
            <person name="Ma J."/>
        </authorList>
    </citation>
    <scope>NUCLEOTIDE SEQUENCE [LARGE SCALE GENOMIC DNA]</scope>
    <source>
        <strain evidence="3">CCM 8903</strain>
    </source>
</reference>
<organism evidence="2 3">
    <name type="scientific">Lacticaseibacillus baoqingensis</name>
    <dbReference type="NCBI Taxonomy" id="2486013"/>
    <lineage>
        <taxon>Bacteria</taxon>
        <taxon>Bacillati</taxon>
        <taxon>Bacillota</taxon>
        <taxon>Bacilli</taxon>
        <taxon>Lactobacillales</taxon>
        <taxon>Lactobacillaceae</taxon>
        <taxon>Lacticaseibacillus</taxon>
    </lineage>
</organism>